<evidence type="ECO:0000256" key="2">
    <source>
        <dbReference type="SAM" id="Phobius"/>
    </source>
</evidence>
<feature type="transmembrane region" description="Helical" evidence="2">
    <location>
        <begin position="347"/>
        <end position="369"/>
    </location>
</feature>
<evidence type="ECO:0000313" key="3">
    <source>
        <dbReference type="EMBL" id="OGC81483.1"/>
    </source>
</evidence>
<evidence type="ECO:0000256" key="1">
    <source>
        <dbReference type="SAM" id="MobiDB-lite"/>
    </source>
</evidence>
<comment type="caution">
    <text evidence="3">The sequence shown here is derived from an EMBL/GenBank/DDBJ whole genome shotgun (WGS) entry which is preliminary data.</text>
</comment>
<feature type="compositionally biased region" description="Low complexity" evidence="1">
    <location>
        <begin position="245"/>
        <end position="254"/>
    </location>
</feature>
<dbReference type="AlphaFoldDB" id="A0A1F4XK66"/>
<feature type="transmembrane region" description="Helical" evidence="2">
    <location>
        <begin position="286"/>
        <end position="308"/>
    </location>
</feature>
<keyword evidence="2" id="KW-0472">Membrane</keyword>
<evidence type="ECO:0000313" key="4">
    <source>
        <dbReference type="Proteomes" id="UP000177614"/>
    </source>
</evidence>
<dbReference type="Proteomes" id="UP000177614">
    <property type="component" value="Unassembled WGS sequence"/>
</dbReference>
<keyword evidence="2" id="KW-0812">Transmembrane</keyword>
<organism evidence="3 4">
    <name type="scientific">Candidatus Abawacabacteria bacterium RBG_16_42_10</name>
    <dbReference type="NCBI Taxonomy" id="1817814"/>
    <lineage>
        <taxon>Bacteria</taxon>
        <taxon>Candidatus Abawacaibacteriota</taxon>
    </lineage>
</organism>
<proteinExistence type="predicted"/>
<reference evidence="3 4" key="1">
    <citation type="journal article" date="2016" name="Nat. Commun.">
        <title>Thousands of microbial genomes shed light on interconnected biogeochemical processes in an aquifer system.</title>
        <authorList>
            <person name="Anantharaman K."/>
            <person name="Brown C.T."/>
            <person name="Hug L.A."/>
            <person name="Sharon I."/>
            <person name="Castelle C.J."/>
            <person name="Probst A.J."/>
            <person name="Thomas B.C."/>
            <person name="Singh A."/>
            <person name="Wilkins M.J."/>
            <person name="Karaoz U."/>
            <person name="Brodie E.L."/>
            <person name="Williams K.H."/>
            <person name="Hubbard S.S."/>
            <person name="Banfield J.F."/>
        </authorList>
    </citation>
    <scope>NUCLEOTIDE SEQUENCE [LARGE SCALE GENOMIC DNA]</scope>
</reference>
<accession>A0A1F4XK66</accession>
<gene>
    <name evidence="3" type="ORF">A2V81_01205</name>
</gene>
<protein>
    <submittedName>
        <fullName evidence="3">Uncharacterized protein</fullName>
    </submittedName>
</protein>
<dbReference type="EMBL" id="MEWR01000026">
    <property type="protein sequence ID" value="OGC81483.1"/>
    <property type="molecule type" value="Genomic_DNA"/>
</dbReference>
<sequence>MNSQKLDRKALKIEKSNGFGSNVLRWTRQALLAAGLHVAAFTGANLAIEAGREMTDSNVAHAQTDPREAESRRLFIEGTAAFRGGDFVTARADFLESERIGRELRSVASPEMSWNIALCDMRIAGFEFVSSDTAISETRPINARNESRVEAVLGFSTIAQMRPVRDNLVDARDRMRALVTTYNAQLQEIDASPEPANARERRERAERRSGVVASLRLAREAAAFAERYLGRIESRYHELESVVPSTGDGHTDGTSGRGTGDGRVVVVEGREYVEHREDVWFTTPRAISLVSGITGVAAMAVGGSGYLLNVSDGQTNLSQCRQLQTSGMPCPESLERSFYGASDRAEIFAYTFWAGAAVTAVSTVLILALPTETRVTREPRTTSSVRPRASLFGIPDLTVTPVISDTVTGLTIGGRF</sequence>
<name>A0A1F4XK66_9BACT</name>
<keyword evidence="2" id="KW-1133">Transmembrane helix</keyword>
<feature type="region of interest" description="Disordered" evidence="1">
    <location>
        <begin position="242"/>
        <end position="261"/>
    </location>
</feature>